<dbReference type="SUPFAM" id="SSF55811">
    <property type="entry name" value="Nudix"/>
    <property type="match status" value="1"/>
</dbReference>
<name>A0A506U9R3_9HYPH</name>
<dbReference type="OrthoDB" id="129709at2"/>
<dbReference type="InterPro" id="IPR015797">
    <property type="entry name" value="NUDIX_hydrolase-like_dom_sf"/>
</dbReference>
<keyword evidence="2 3" id="KW-0378">Hydrolase</keyword>
<evidence type="ECO:0000313" key="6">
    <source>
        <dbReference type="EMBL" id="TPW28567.1"/>
    </source>
</evidence>
<dbReference type="PANTHER" id="PTHR43046">
    <property type="entry name" value="GDP-MANNOSE MANNOSYL HYDROLASE"/>
    <property type="match status" value="1"/>
</dbReference>
<dbReference type="PANTHER" id="PTHR43046:SF16">
    <property type="entry name" value="ADP-RIBOSE PYROPHOSPHATASE YJHB-RELATED"/>
    <property type="match status" value="1"/>
</dbReference>
<protein>
    <submittedName>
        <fullName evidence="6">NUDIX hydrolase</fullName>
    </submittedName>
</protein>
<dbReference type="InterPro" id="IPR000086">
    <property type="entry name" value="NUDIX_hydrolase_dom"/>
</dbReference>
<feature type="region of interest" description="Disordered" evidence="4">
    <location>
        <begin position="1"/>
        <end position="27"/>
    </location>
</feature>
<reference evidence="6 7" key="1">
    <citation type="submission" date="2019-06" db="EMBL/GenBank/DDBJ databases">
        <authorList>
            <person name="Li M."/>
        </authorList>
    </citation>
    <scope>NUCLEOTIDE SEQUENCE [LARGE SCALE GENOMIC DNA]</scope>
    <source>
        <strain evidence="6 7">BGMRC2036</strain>
    </source>
</reference>
<sequence>MKTTGSKSPDCTVRQEIAPGSPPSHVRVSLTARPALPGRADFLDLISTPQDAETRPANEETGSVEQNDHIREVIAAYDARFWTRYADFVAQDRDYTARSTFPVHVTASLFGFSDDLSAVLLIHHKIIGRWFQPGGHLEPGESLTGAAFRETREETGLMAELKPDATPISIDLHRIAENPKKQEPEHYHLDIRFAARLSGTLTPDLAEVKAAEWFPVTSIDAVDERIRPRLPLFFG</sequence>
<evidence type="ECO:0000256" key="3">
    <source>
        <dbReference type="RuleBase" id="RU003476"/>
    </source>
</evidence>
<accession>A0A506U9R3</accession>
<comment type="cofactor">
    <cofactor evidence="1">
        <name>Mg(2+)</name>
        <dbReference type="ChEBI" id="CHEBI:18420"/>
    </cofactor>
</comment>
<evidence type="ECO:0000313" key="7">
    <source>
        <dbReference type="Proteomes" id="UP000318801"/>
    </source>
</evidence>
<dbReference type="Gene3D" id="3.90.79.10">
    <property type="entry name" value="Nucleoside Triphosphate Pyrophosphohydrolase"/>
    <property type="match status" value="1"/>
</dbReference>
<dbReference type="CDD" id="cd03674">
    <property type="entry name" value="NUDIX_Hydrolase"/>
    <property type="match status" value="1"/>
</dbReference>
<dbReference type="EMBL" id="VHLG01000012">
    <property type="protein sequence ID" value="TPW28567.1"/>
    <property type="molecule type" value="Genomic_DNA"/>
</dbReference>
<dbReference type="GO" id="GO:0016787">
    <property type="term" value="F:hydrolase activity"/>
    <property type="evidence" value="ECO:0007669"/>
    <property type="project" value="UniProtKB-KW"/>
</dbReference>
<organism evidence="6 7">
    <name type="scientific">Martelella alba</name>
    <dbReference type="NCBI Taxonomy" id="2590451"/>
    <lineage>
        <taxon>Bacteria</taxon>
        <taxon>Pseudomonadati</taxon>
        <taxon>Pseudomonadota</taxon>
        <taxon>Alphaproteobacteria</taxon>
        <taxon>Hyphomicrobiales</taxon>
        <taxon>Aurantimonadaceae</taxon>
        <taxon>Martelella</taxon>
    </lineage>
</organism>
<dbReference type="Proteomes" id="UP000318801">
    <property type="component" value="Unassembled WGS sequence"/>
</dbReference>
<keyword evidence="7" id="KW-1185">Reference proteome</keyword>
<dbReference type="Pfam" id="PF00293">
    <property type="entry name" value="NUDIX"/>
    <property type="match status" value="1"/>
</dbReference>
<gene>
    <name evidence="6" type="ORF">FJU08_17330</name>
</gene>
<dbReference type="InterPro" id="IPR020084">
    <property type="entry name" value="NUDIX_hydrolase_CS"/>
</dbReference>
<evidence type="ECO:0000256" key="2">
    <source>
        <dbReference type="ARBA" id="ARBA00022801"/>
    </source>
</evidence>
<comment type="caution">
    <text evidence="6">The sequence shown here is derived from an EMBL/GenBank/DDBJ whole genome shotgun (WGS) entry which is preliminary data.</text>
</comment>
<comment type="similarity">
    <text evidence="3">Belongs to the Nudix hydrolase family.</text>
</comment>
<evidence type="ECO:0000256" key="4">
    <source>
        <dbReference type="SAM" id="MobiDB-lite"/>
    </source>
</evidence>
<dbReference type="PROSITE" id="PS51462">
    <property type="entry name" value="NUDIX"/>
    <property type="match status" value="1"/>
</dbReference>
<feature type="domain" description="Nudix hydrolase" evidence="5">
    <location>
        <begin position="102"/>
        <end position="235"/>
    </location>
</feature>
<dbReference type="InterPro" id="IPR020476">
    <property type="entry name" value="Nudix_hydrolase"/>
</dbReference>
<dbReference type="PRINTS" id="PR00502">
    <property type="entry name" value="NUDIXFAMILY"/>
</dbReference>
<dbReference type="PROSITE" id="PS00893">
    <property type="entry name" value="NUDIX_BOX"/>
    <property type="match status" value="1"/>
</dbReference>
<evidence type="ECO:0000256" key="1">
    <source>
        <dbReference type="ARBA" id="ARBA00001946"/>
    </source>
</evidence>
<dbReference type="AlphaFoldDB" id="A0A506U9R3"/>
<evidence type="ECO:0000259" key="5">
    <source>
        <dbReference type="PROSITE" id="PS51462"/>
    </source>
</evidence>
<proteinExistence type="inferred from homology"/>